<reference evidence="8 9" key="1">
    <citation type="submission" date="2016-10" db="EMBL/GenBank/DDBJ databases">
        <authorList>
            <person name="de Groot N.N."/>
        </authorList>
    </citation>
    <scope>NUCLEOTIDE SEQUENCE [LARGE SCALE GENOMIC DNA]</scope>
    <source>
        <strain evidence="8 9">DSM 9179</strain>
    </source>
</reference>
<dbReference type="PANTHER" id="PTHR42861">
    <property type="entry name" value="CALCIUM-TRANSPORTING ATPASE"/>
    <property type="match status" value="1"/>
</dbReference>
<feature type="domain" description="P-type ATPase A" evidence="7">
    <location>
        <begin position="94"/>
        <end position="188"/>
    </location>
</feature>
<dbReference type="InterPro" id="IPR001757">
    <property type="entry name" value="P_typ_ATPase"/>
</dbReference>
<dbReference type="InterPro" id="IPR023298">
    <property type="entry name" value="ATPase_P-typ_TM_dom_sf"/>
</dbReference>
<feature type="transmembrane region" description="Helical" evidence="6">
    <location>
        <begin position="591"/>
        <end position="611"/>
    </location>
</feature>
<keyword evidence="3" id="KW-1278">Translocase</keyword>
<feature type="transmembrane region" description="Helical" evidence="6">
    <location>
        <begin position="617"/>
        <end position="638"/>
    </location>
</feature>
<evidence type="ECO:0000259" key="7">
    <source>
        <dbReference type="Pfam" id="PF00122"/>
    </source>
</evidence>
<proteinExistence type="predicted"/>
<feature type="transmembrane region" description="Helical" evidence="6">
    <location>
        <begin position="206"/>
        <end position="226"/>
    </location>
</feature>
<dbReference type="GO" id="GO:0016020">
    <property type="term" value="C:membrane"/>
    <property type="evidence" value="ECO:0007669"/>
    <property type="project" value="UniProtKB-SubCell"/>
</dbReference>
<feature type="transmembrane region" description="Helical" evidence="6">
    <location>
        <begin position="246"/>
        <end position="271"/>
    </location>
</feature>
<evidence type="ECO:0000256" key="4">
    <source>
        <dbReference type="ARBA" id="ARBA00022989"/>
    </source>
</evidence>
<dbReference type="PRINTS" id="PR00120">
    <property type="entry name" value="HATPASE"/>
</dbReference>
<dbReference type="RefSeq" id="WP_242941045.1">
    <property type="nucleotide sequence ID" value="NZ_FOJI01000011.1"/>
</dbReference>
<sequence length="786" mass="86524">MNRGLTSQQVADLTARGLYNKPVENQSKTIKQIIASNTFTYFNLIFVIFSVLLILVKSYRDLSFMPVIIANTLIGIIQEIRSKRVLDKLTVFNTPKAVVVRDGNEIIVEVISLVVGDLTAFKAGNQICADAVVAEGEVQVNESLITGESDEITKHIGDKLLSGSFVISGACKAVLEKVGHDSYVAKLTLEAKKTKQKHQSEMMHSLNKLVQTIGILLIPIGITLFAEHHWMLGLSIKDSVVSSIAALVGMIPEGLYLLASVALVVSVMSLARKKVVIHEMSCIETLARVNVLCVDKTGTITENTMEVNEIIPLENYAKADYTSLHQMLGEFVQSMTNDNATMEALKKYFNVESMRKAKSTTSFSSTTKYSSATFDDGAYVLGAPEYILRDQYEEYKDLVESHSLIGYRVLIYAFYEGEIDGKALISPVIPLAMVLISNPIRKDAKSTFQYFESQGVEIKVISGDNPITVSNVAGKAGIKNSEKYVDASTLQTEEEIRLAIEKYTVFGRVTPNQKRQFVSALKANGKIVAMTGDGVNDVLALRDADCSIAMASGSEAAANAAQIVLLDSNFACMPSVVFEGRRVVNNIQRSASLFLIKNIFSMLLSIFSLIFRLKYPLVPSQLSMLGLFTIGIPAFFLALQHNKSIIKGHFLTNVLLKALPAGLTDFIAVAALSMGGQYFEIPEKQLSTIAVVILLVVGMVTLIRVCRPFDKLRACICIAMFVGIGFSIIFLNKLFALYMLSVKQFMVLAIYIVVLIPLLFFISYLVDRCTDCAAKHNIHFRRNLGR</sequence>
<feature type="transmembrane region" description="Helical" evidence="6">
    <location>
        <begin position="650"/>
        <end position="674"/>
    </location>
</feature>
<dbReference type="AlphaFoldDB" id="A0A1I0R2G4"/>
<comment type="subcellular location">
    <subcellularLocation>
        <location evidence="1">Membrane</location>
        <topology evidence="1">Multi-pass membrane protein</topology>
    </subcellularLocation>
</comment>
<feature type="transmembrane region" description="Helical" evidence="6">
    <location>
        <begin position="686"/>
        <end position="703"/>
    </location>
</feature>
<evidence type="ECO:0000313" key="8">
    <source>
        <dbReference type="EMBL" id="SEW34389.1"/>
    </source>
</evidence>
<evidence type="ECO:0000256" key="5">
    <source>
        <dbReference type="ARBA" id="ARBA00023136"/>
    </source>
</evidence>
<dbReference type="InterPro" id="IPR023299">
    <property type="entry name" value="ATPase_P-typ_cyto_dom_N"/>
</dbReference>
<gene>
    <name evidence="8" type="ORF">SAMN05421659_11157</name>
</gene>
<organism evidence="8 9">
    <name type="scientific">[Clostridium] fimetarium</name>
    <dbReference type="NCBI Taxonomy" id="99656"/>
    <lineage>
        <taxon>Bacteria</taxon>
        <taxon>Bacillati</taxon>
        <taxon>Bacillota</taxon>
        <taxon>Clostridia</taxon>
        <taxon>Lachnospirales</taxon>
        <taxon>Lachnospiraceae</taxon>
    </lineage>
</organism>
<dbReference type="Gene3D" id="2.70.150.10">
    <property type="entry name" value="Calcium-transporting ATPase, cytoplasmic transduction domain A"/>
    <property type="match status" value="1"/>
</dbReference>
<dbReference type="SFLD" id="SFLDS00003">
    <property type="entry name" value="Haloacid_Dehalogenase"/>
    <property type="match status" value="1"/>
</dbReference>
<dbReference type="InterPro" id="IPR059000">
    <property type="entry name" value="ATPase_P-type_domA"/>
</dbReference>
<dbReference type="Pfam" id="PF00122">
    <property type="entry name" value="E1-E2_ATPase"/>
    <property type="match status" value="1"/>
</dbReference>
<dbReference type="PROSITE" id="PS00154">
    <property type="entry name" value="ATPASE_E1_E2"/>
    <property type="match status" value="1"/>
</dbReference>
<dbReference type="InterPro" id="IPR036412">
    <property type="entry name" value="HAD-like_sf"/>
</dbReference>
<evidence type="ECO:0000256" key="2">
    <source>
        <dbReference type="ARBA" id="ARBA00022692"/>
    </source>
</evidence>
<dbReference type="GO" id="GO:0005524">
    <property type="term" value="F:ATP binding"/>
    <property type="evidence" value="ECO:0007669"/>
    <property type="project" value="InterPro"/>
</dbReference>
<dbReference type="SUPFAM" id="SSF56784">
    <property type="entry name" value="HAD-like"/>
    <property type="match status" value="1"/>
</dbReference>
<dbReference type="Proteomes" id="UP000199701">
    <property type="component" value="Unassembled WGS sequence"/>
</dbReference>
<dbReference type="SUPFAM" id="SSF81665">
    <property type="entry name" value="Calcium ATPase, transmembrane domain M"/>
    <property type="match status" value="1"/>
</dbReference>
<dbReference type="Pfam" id="PF00702">
    <property type="entry name" value="Hydrolase"/>
    <property type="match status" value="1"/>
</dbReference>
<dbReference type="Gene3D" id="1.20.1110.10">
    <property type="entry name" value="Calcium-transporting ATPase, transmembrane domain"/>
    <property type="match status" value="1"/>
</dbReference>
<dbReference type="NCBIfam" id="TIGR01494">
    <property type="entry name" value="ATPase_P-type"/>
    <property type="match status" value="2"/>
</dbReference>
<dbReference type="EMBL" id="FOJI01000011">
    <property type="protein sequence ID" value="SEW34389.1"/>
    <property type="molecule type" value="Genomic_DNA"/>
</dbReference>
<keyword evidence="9" id="KW-1185">Reference proteome</keyword>
<dbReference type="SFLD" id="SFLDG00002">
    <property type="entry name" value="C1.7:_P-type_atpase_like"/>
    <property type="match status" value="1"/>
</dbReference>
<dbReference type="Gene3D" id="3.40.1110.10">
    <property type="entry name" value="Calcium-transporting ATPase, cytoplasmic domain N"/>
    <property type="match status" value="1"/>
</dbReference>
<keyword evidence="4 6" id="KW-1133">Transmembrane helix</keyword>
<evidence type="ECO:0000256" key="6">
    <source>
        <dbReference type="SAM" id="Phobius"/>
    </source>
</evidence>
<evidence type="ECO:0000313" key="9">
    <source>
        <dbReference type="Proteomes" id="UP000199701"/>
    </source>
</evidence>
<dbReference type="InterPro" id="IPR044492">
    <property type="entry name" value="P_typ_ATPase_HD_dom"/>
</dbReference>
<dbReference type="SUPFAM" id="SSF81653">
    <property type="entry name" value="Calcium ATPase, transduction domain A"/>
    <property type="match status" value="1"/>
</dbReference>
<dbReference type="SFLD" id="SFLDF00027">
    <property type="entry name" value="p-type_atpase"/>
    <property type="match status" value="1"/>
</dbReference>
<dbReference type="STRING" id="99656.SAMN05421659_11157"/>
<dbReference type="PRINTS" id="PR00119">
    <property type="entry name" value="CATATPASE"/>
</dbReference>
<accession>A0A1I0R2G4</accession>
<keyword evidence="2 6" id="KW-0812">Transmembrane</keyword>
<feature type="transmembrane region" description="Helical" evidence="6">
    <location>
        <begin position="745"/>
        <end position="766"/>
    </location>
</feature>
<dbReference type="InterPro" id="IPR018303">
    <property type="entry name" value="ATPase_P-typ_P_site"/>
</dbReference>
<evidence type="ECO:0000256" key="3">
    <source>
        <dbReference type="ARBA" id="ARBA00022967"/>
    </source>
</evidence>
<evidence type="ECO:0000256" key="1">
    <source>
        <dbReference type="ARBA" id="ARBA00004141"/>
    </source>
</evidence>
<protein>
    <submittedName>
        <fullName evidence="8">Cation-transporting ATPase E</fullName>
    </submittedName>
</protein>
<dbReference type="InterPro" id="IPR008250">
    <property type="entry name" value="ATPase_P-typ_transduc_dom_A_sf"/>
</dbReference>
<dbReference type="Gene3D" id="3.40.50.1000">
    <property type="entry name" value="HAD superfamily/HAD-like"/>
    <property type="match status" value="1"/>
</dbReference>
<dbReference type="InterPro" id="IPR023214">
    <property type="entry name" value="HAD_sf"/>
</dbReference>
<keyword evidence="5 6" id="KW-0472">Membrane</keyword>
<feature type="transmembrane region" description="Helical" evidence="6">
    <location>
        <begin position="38"/>
        <end position="56"/>
    </location>
</feature>
<dbReference type="GO" id="GO:0016887">
    <property type="term" value="F:ATP hydrolysis activity"/>
    <property type="evidence" value="ECO:0007669"/>
    <property type="project" value="InterPro"/>
</dbReference>
<name>A0A1I0R2G4_9FIRM</name>
<feature type="transmembrane region" description="Helical" evidence="6">
    <location>
        <begin position="715"/>
        <end position="739"/>
    </location>
</feature>